<dbReference type="PANTHER" id="PTHR21654">
    <property type="entry name" value="FI21293P1"/>
    <property type="match status" value="1"/>
</dbReference>
<comment type="caution">
    <text evidence="2">The sequence shown here is derived from an EMBL/GenBank/DDBJ whole genome shotgun (WGS) entry which is preliminary data.</text>
</comment>
<reference evidence="2" key="1">
    <citation type="submission" date="2019-09" db="EMBL/GenBank/DDBJ databases">
        <title>Draft genome information of white flower Hibiscus syriacus.</title>
        <authorList>
            <person name="Kim Y.-M."/>
        </authorList>
    </citation>
    <scope>NUCLEOTIDE SEQUENCE [LARGE SCALE GENOMIC DNA]</scope>
    <source>
        <strain evidence="2">YM2019G1</strain>
    </source>
</reference>
<feature type="compositionally biased region" description="Low complexity" evidence="1">
    <location>
        <begin position="466"/>
        <end position="480"/>
    </location>
</feature>
<name>A0A6A3BA25_HIBSY</name>
<evidence type="ECO:0000256" key="1">
    <source>
        <dbReference type="SAM" id="MobiDB-lite"/>
    </source>
</evidence>
<organism evidence="2 3">
    <name type="scientific">Hibiscus syriacus</name>
    <name type="common">Rose of Sharon</name>
    <dbReference type="NCBI Taxonomy" id="106335"/>
    <lineage>
        <taxon>Eukaryota</taxon>
        <taxon>Viridiplantae</taxon>
        <taxon>Streptophyta</taxon>
        <taxon>Embryophyta</taxon>
        <taxon>Tracheophyta</taxon>
        <taxon>Spermatophyta</taxon>
        <taxon>Magnoliopsida</taxon>
        <taxon>eudicotyledons</taxon>
        <taxon>Gunneridae</taxon>
        <taxon>Pentapetalae</taxon>
        <taxon>rosids</taxon>
        <taxon>malvids</taxon>
        <taxon>Malvales</taxon>
        <taxon>Malvaceae</taxon>
        <taxon>Malvoideae</taxon>
        <taxon>Hibiscus</taxon>
    </lineage>
</organism>
<accession>A0A6A3BA25</accession>
<sequence length="512" mass="58116">MKQRKLCCNNAANKGAWSSGSRRACSGEQGARQGRGACMATYHLAWCAWRPTRSRGGHDDLWVGLCMSHAHVNSTLIHSLGSCHAVGRSEGMATYGQHWKKLMEMGDQYGLPDLRRLLTRRTHLPASLPLPSEPYLAHGNMTPVAPYNDADYMLSNGIAMPSGLLRFSTSSTTAFTASASSGGGWSMGSFDGGNSRWPSKKPLLFLRSDLDLIPSSKRLTRKDPCGTKYLEKFENLHKYYKKTKERKAGDGKNYRFFKQLEAICGETSNPQSSVPETNINVLSNPQQETREESMQERKISESLGLFEFDDSSSGNIEDEDDDELSAFAFMENQKRVKKGWKTKNVKEFVDSQMKKLIDSQDVWIERMLKVVEDKEQGRESKEQEWRRREAARFDKEHELRVKERAWIEVRDSAEVAAMRKLKIEAKMVSLGYEREANNAECYKKHKEDYFQQLDSTDGEENKSVYSAKQMDSSSSPSSSYGVNSFHFSAVNQGDQWYRYGLKMMSKGKNQQS</sequence>
<evidence type="ECO:0000313" key="3">
    <source>
        <dbReference type="Proteomes" id="UP000436088"/>
    </source>
</evidence>
<keyword evidence="3" id="KW-1185">Reference proteome</keyword>
<dbReference type="AlphaFoldDB" id="A0A6A3BA25"/>
<dbReference type="EMBL" id="VEPZ02000875">
    <property type="protein sequence ID" value="KAE8713864.1"/>
    <property type="molecule type" value="Genomic_DNA"/>
</dbReference>
<gene>
    <name evidence="2" type="ORF">F3Y22_tig00110204pilonHSYRG00133</name>
</gene>
<protein>
    <submittedName>
        <fullName evidence="2">Uncharacterized protein</fullName>
    </submittedName>
</protein>
<feature type="region of interest" description="Disordered" evidence="1">
    <location>
        <begin position="454"/>
        <end position="480"/>
    </location>
</feature>
<dbReference type="Proteomes" id="UP000436088">
    <property type="component" value="Unassembled WGS sequence"/>
</dbReference>
<proteinExistence type="predicted"/>
<evidence type="ECO:0000313" key="2">
    <source>
        <dbReference type="EMBL" id="KAE8713864.1"/>
    </source>
</evidence>
<dbReference type="PANTHER" id="PTHR21654:SF63">
    <property type="entry name" value="MYB-LIKE DOMAIN-CONTAINING PROTEIN"/>
    <property type="match status" value="1"/>
</dbReference>